<dbReference type="Proteomes" id="UP001500301">
    <property type="component" value="Unassembled WGS sequence"/>
</dbReference>
<reference evidence="4" key="1">
    <citation type="journal article" date="2019" name="Int. J. Syst. Evol. Microbiol.">
        <title>The Global Catalogue of Microorganisms (GCM) 10K type strain sequencing project: providing services to taxonomists for standard genome sequencing and annotation.</title>
        <authorList>
            <consortium name="The Broad Institute Genomics Platform"/>
            <consortium name="The Broad Institute Genome Sequencing Center for Infectious Disease"/>
            <person name="Wu L."/>
            <person name="Ma J."/>
        </authorList>
    </citation>
    <scope>NUCLEOTIDE SEQUENCE [LARGE SCALE GENOMIC DNA]</scope>
    <source>
        <strain evidence="4">JCM 17460</strain>
    </source>
</reference>
<feature type="signal peptide" evidence="1">
    <location>
        <begin position="1"/>
        <end position="25"/>
    </location>
</feature>
<sequence length="140" mass="13934">MPTLRHLLAAACLATLTLTAATACAEDDASIGATSTGPAVREAAPSAIAVDATTTVVDVRTAEEFAAGHLEGAVNIDVSAPDFEAQLAQLDPAATYIVYCHSGNRSAQATAAMAALGFAEVVDAGGIEHAAAATGLPITR</sequence>
<evidence type="ECO:0000256" key="1">
    <source>
        <dbReference type="SAM" id="SignalP"/>
    </source>
</evidence>
<keyword evidence="4" id="KW-1185">Reference proteome</keyword>
<accession>A0ABP6VJ00</accession>
<dbReference type="SUPFAM" id="SSF52821">
    <property type="entry name" value="Rhodanese/Cell cycle control phosphatase"/>
    <property type="match status" value="1"/>
</dbReference>
<organism evidence="3 4">
    <name type="scientific">Nocardioides daeguensis</name>
    <dbReference type="NCBI Taxonomy" id="908359"/>
    <lineage>
        <taxon>Bacteria</taxon>
        <taxon>Bacillati</taxon>
        <taxon>Actinomycetota</taxon>
        <taxon>Actinomycetes</taxon>
        <taxon>Propionibacteriales</taxon>
        <taxon>Nocardioidaceae</taxon>
        <taxon>Nocardioides</taxon>
    </lineage>
</organism>
<comment type="caution">
    <text evidence="3">The sequence shown here is derived from an EMBL/GenBank/DDBJ whole genome shotgun (WGS) entry which is preliminary data.</text>
</comment>
<feature type="domain" description="Rhodanese" evidence="2">
    <location>
        <begin position="50"/>
        <end position="139"/>
    </location>
</feature>
<keyword evidence="1" id="KW-0732">Signal</keyword>
<dbReference type="CDD" id="cd00158">
    <property type="entry name" value="RHOD"/>
    <property type="match status" value="1"/>
</dbReference>
<dbReference type="PROSITE" id="PS50206">
    <property type="entry name" value="RHODANESE_3"/>
    <property type="match status" value="1"/>
</dbReference>
<dbReference type="Gene3D" id="3.40.250.10">
    <property type="entry name" value="Rhodanese-like domain"/>
    <property type="match status" value="1"/>
</dbReference>
<evidence type="ECO:0000259" key="2">
    <source>
        <dbReference type="PROSITE" id="PS50206"/>
    </source>
</evidence>
<protein>
    <recommendedName>
        <fullName evidence="2">Rhodanese domain-containing protein</fullName>
    </recommendedName>
</protein>
<evidence type="ECO:0000313" key="3">
    <source>
        <dbReference type="EMBL" id="GAA3535755.1"/>
    </source>
</evidence>
<name>A0ABP6VJ00_9ACTN</name>
<evidence type="ECO:0000313" key="4">
    <source>
        <dbReference type="Proteomes" id="UP001500301"/>
    </source>
</evidence>
<dbReference type="SMART" id="SM00450">
    <property type="entry name" value="RHOD"/>
    <property type="match status" value="1"/>
</dbReference>
<feature type="chain" id="PRO_5045753354" description="Rhodanese domain-containing protein" evidence="1">
    <location>
        <begin position="26"/>
        <end position="140"/>
    </location>
</feature>
<dbReference type="InterPro" id="IPR001763">
    <property type="entry name" value="Rhodanese-like_dom"/>
</dbReference>
<dbReference type="PANTHER" id="PTHR45431">
    <property type="entry name" value="RHODANESE-LIKE DOMAIN-CONTAINING PROTEIN 15, CHLOROPLASTIC"/>
    <property type="match status" value="1"/>
</dbReference>
<dbReference type="RefSeq" id="WP_246592806.1">
    <property type="nucleotide sequence ID" value="NZ_BAABBB010000012.1"/>
</dbReference>
<dbReference type="PROSITE" id="PS51257">
    <property type="entry name" value="PROKAR_LIPOPROTEIN"/>
    <property type="match status" value="1"/>
</dbReference>
<dbReference type="Pfam" id="PF00581">
    <property type="entry name" value="Rhodanese"/>
    <property type="match status" value="1"/>
</dbReference>
<proteinExistence type="predicted"/>
<dbReference type="InterPro" id="IPR052367">
    <property type="entry name" value="Thiosulfate_ST/Rhodanese-like"/>
</dbReference>
<gene>
    <name evidence="3" type="ORF">GCM10022263_24540</name>
</gene>
<dbReference type="EMBL" id="BAABBB010000012">
    <property type="protein sequence ID" value="GAA3535755.1"/>
    <property type="molecule type" value="Genomic_DNA"/>
</dbReference>
<dbReference type="InterPro" id="IPR036873">
    <property type="entry name" value="Rhodanese-like_dom_sf"/>
</dbReference>
<dbReference type="PANTHER" id="PTHR45431:SF3">
    <property type="entry name" value="RHODANESE-LIKE DOMAIN-CONTAINING PROTEIN 15, CHLOROPLASTIC"/>
    <property type="match status" value="1"/>
</dbReference>